<feature type="domain" description="Zinc-ribbon" evidence="1">
    <location>
        <begin position="3"/>
        <end position="76"/>
    </location>
</feature>
<dbReference type="EMBL" id="CP044543">
    <property type="protein sequence ID" value="QFI75179.1"/>
    <property type="molecule type" value="Genomic_DNA"/>
</dbReference>
<evidence type="ECO:0000259" key="1">
    <source>
        <dbReference type="Pfam" id="PF10005"/>
    </source>
</evidence>
<dbReference type="AlphaFoldDB" id="A0A5P6P9X9"/>
<dbReference type="Pfam" id="PF15887">
    <property type="entry name" value="Peptidase_Mx"/>
    <property type="match status" value="1"/>
</dbReference>
<accession>A0A5P6P9X9</accession>
<dbReference type="PIRSF" id="PIRSF012641">
    <property type="entry name" value="UCP012641"/>
    <property type="match status" value="1"/>
</dbReference>
<proteinExistence type="predicted"/>
<dbReference type="InterPro" id="IPR031321">
    <property type="entry name" value="UCP012641"/>
</dbReference>
<gene>
    <name evidence="2" type="ORF">F8237_23880</name>
</gene>
<dbReference type="OrthoDB" id="256753at2"/>
<sequence>MKLFQCPSCRQPVSFEHTACANCGTQLVFDPSCINLTKLAFNQSCRNREIIGCNWCVKGADWYCDSCRLTRTIPHLGSTRNIMLWRRVEEAKRRLLYDLRRLGLPLVSRGGDRVAFDILSDEVNPILTGHLSGVITLNLAEADDVEREARRMAFREPYRTLLGHFRHEIGHFYWDLLVNSTTFQAPFKLIFGDETQNYQAAISSYYGRTDRSYDRSGFISEYATAHPWEDWAETFAHFLHILSTLDSLAGLPLSLDERARQTLTDPYLKSDFEALLALWSPLSRGLNELNRSLGMNDAYPFDISPAVKGKLHLVHMAIVAFREQQKLAA</sequence>
<name>A0A5P6P9X9_9BRAD</name>
<evidence type="ECO:0000313" key="2">
    <source>
        <dbReference type="EMBL" id="QFI75179.1"/>
    </source>
</evidence>
<dbReference type="Pfam" id="PF10005">
    <property type="entry name" value="Zn_ribbon_DZR_6"/>
    <property type="match status" value="1"/>
</dbReference>
<protein>
    <recommendedName>
        <fullName evidence="1">Zinc-ribbon domain-containing protein</fullName>
    </recommendedName>
</protein>
<dbReference type="InterPro" id="IPR011201">
    <property type="entry name" value="Zinc-ribbon_6_bact"/>
</dbReference>
<organism evidence="2 3">
    <name type="scientific">Bradyrhizobium betae</name>
    <dbReference type="NCBI Taxonomy" id="244734"/>
    <lineage>
        <taxon>Bacteria</taxon>
        <taxon>Pseudomonadati</taxon>
        <taxon>Pseudomonadota</taxon>
        <taxon>Alphaproteobacteria</taxon>
        <taxon>Hyphomicrobiales</taxon>
        <taxon>Nitrobacteraceae</taxon>
        <taxon>Bradyrhizobium</taxon>
    </lineage>
</organism>
<dbReference type="Proteomes" id="UP000325641">
    <property type="component" value="Chromosome"/>
</dbReference>
<dbReference type="Gene3D" id="3.40.390.70">
    <property type="match status" value="1"/>
</dbReference>
<dbReference type="RefSeq" id="WP_151648473.1">
    <property type="nucleotide sequence ID" value="NZ_CP044543.1"/>
</dbReference>
<dbReference type="KEGG" id="bbet:F8237_23880"/>
<evidence type="ECO:0000313" key="3">
    <source>
        <dbReference type="Proteomes" id="UP000325641"/>
    </source>
</evidence>
<reference evidence="3" key="1">
    <citation type="submission" date="2019-10" db="EMBL/GenBank/DDBJ databases">
        <title>Complete Genome Sequence of Bradyrhizobium betae type strain PL7HG1T.</title>
        <authorList>
            <person name="Bromfield E.S.P."/>
            <person name="Cloutier S."/>
        </authorList>
    </citation>
    <scope>NUCLEOTIDE SEQUENCE [LARGE SCALE GENOMIC DNA]</scope>
    <source>
        <strain evidence="3">PL7HG1</strain>
    </source>
</reference>